<evidence type="ECO:0000313" key="3">
    <source>
        <dbReference type="EMBL" id="CAF3943432.1"/>
    </source>
</evidence>
<dbReference type="InterPro" id="IPR006571">
    <property type="entry name" value="TLDc_dom"/>
</dbReference>
<organism evidence="2 4">
    <name type="scientific">Didymodactylos carnosus</name>
    <dbReference type="NCBI Taxonomy" id="1234261"/>
    <lineage>
        <taxon>Eukaryota</taxon>
        <taxon>Metazoa</taxon>
        <taxon>Spiralia</taxon>
        <taxon>Gnathifera</taxon>
        <taxon>Rotifera</taxon>
        <taxon>Eurotatoria</taxon>
        <taxon>Bdelloidea</taxon>
        <taxon>Philodinida</taxon>
        <taxon>Philodinidae</taxon>
        <taxon>Didymodactylos</taxon>
    </lineage>
</organism>
<accession>A0A814UR04</accession>
<dbReference type="PANTHER" id="PTHR23354">
    <property type="entry name" value="NUCLEOLAR PROTEIN 7/ESTROGEN RECEPTOR COACTIVATOR-RELATED"/>
    <property type="match status" value="1"/>
</dbReference>
<dbReference type="SMART" id="SM00584">
    <property type="entry name" value="TLDc"/>
    <property type="match status" value="1"/>
</dbReference>
<name>A0A814UR04_9BILA</name>
<proteinExistence type="predicted"/>
<dbReference type="Pfam" id="PF07534">
    <property type="entry name" value="TLD"/>
    <property type="match status" value="1"/>
</dbReference>
<protein>
    <recommendedName>
        <fullName evidence="1">TLDc domain-containing protein</fullName>
    </recommendedName>
</protein>
<reference evidence="2" key="1">
    <citation type="submission" date="2021-02" db="EMBL/GenBank/DDBJ databases">
        <authorList>
            <person name="Nowell W R."/>
        </authorList>
    </citation>
    <scope>NUCLEOTIDE SEQUENCE</scope>
</reference>
<evidence type="ECO:0000313" key="2">
    <source>
        <dbReference type="EMBL" id="CAF1179205.1"/>
    </source>
</evidence>
<keyword evidence="4" id="KW-1185">Reference proteome</keyword>
<dbReference type="EMBL" id="CAJOBC010007802">
    <property type="protein sequence ID" value="CAF3943432.1"/>
    <property type="molecule type" value="Genomic_DNA"/>
</dbReference>
<evidence type="ECO:0000313" key="4">
    <source>
        <dbReference type="Proteomes" id="UP000663829"/>
    </source>
</evidence>
<dbReference type="OrthoDB" id="6142220at2759"/>
<sequence length="268" mass="30589">MHKYKIEALGQSILVNEKDYRLREVEKLKKETKVQLKKRSDDATKESVQQTLKDIEENFLEFNTFNDFQVLQLPSNTINDSQKNFIHLNIQDDGTLLTVVDQLKLNEFCSQRGKNWQLIYKATRDGFGAGDFHQCCDGQGPTITVIQTDGHLFGGYTAVPWSSPITGRYCEDPRAFLFTLTNSSNIPPTKFYIDPNESKYSVYHQIGKGPSFGRNDLHVPHNANSPKGLVTGNDYFYLDLPQSPTYIDTIGMGTIWNMLEIEIYKLSD</sequence>
<dbReference type="PROSITE" id="PS51886">
    <property type="entry name" value="TLDC"/>
    <property type="match status" value="1"/>
</dbReference>
<feature type="domain" description="TLDc" evidence="1">
    <location>
        <begin position="90"/>
        <end position="267"/>
    </location>
</feature>
<dbReference type="EMBL" id="CAJNOQ010007801">
    <property type="protein sequence ID" value="CAF1179205.1"/>
    <property type="molecule type" value="Genomic_DNA"/>
</dbReference>
<evidence type="ECO:0000259" key="1">
    <source>
        <dbReference type="PROSITE" id="PS51886"/>
    </source>
</evidence>
<dbReference type="Proteomes" id="UP000681722">
    <property type="component" value="Unassembled WGS sequence"/>
</dbReference>
<comment type="caution">
    <text evidence="2">The sequence shown here is derived from an EMBL/GenBank/DDBJ whole genome shotgun (WGS) entry which is preliminary data.</text>
</comment>
<dbReference type="Proteomes" id="UP000663829">
    <property type="component" value="Unassembled WGS sequence"/>
</dbReference>
<gene>
    <name evidence="2" type="ORF">GPM918_LOCUS22606</name>
    <name evidence="3" type="ORF">SRO942_LOCUS22605</name>
</gene>
<dbReference type="AlphaFoldDB" id="A0A814UR04"/>